<dbReference type="InterPro" id="IPR058330">
    <property type="entry name" value="DUF8017"/>
</dbReference>
<accession>A0A9W6V748</accession>
<evidence type="ECO:0000313" key="3">
    <source>
        <dbReference type="Proteomes" id="UP001165042"/>
    </source>
</evidence>
<proteinExistence type="predicted"/>
<dbReference type="Pfam" id="PF26056">
    <property type="entry name" value="DUF8017"/>
    <property type="match status" value="1"/>
</dbReference>
<evidence type="ECO:0000259" key="1">
    <source>
        <dbReference type="Pfam" id="PF26056"/>
    </source>
</evidence>
<name>A0A9W6V748_9PSEU</name>
<keyword evidence="3" id="KW-1185">Reference proteome</keyword>
<gene>
    <name evidence="2" type="ORF">Aglo03_18380</name>
</gene>
<comment type="caution">
    <text evidence="2">The sequence shown here is derived from an EMBL/GenBank/DDBJ whole genome shotgun (WGS) entry which is preliminary data.</text>
</comment>
<sequence>MPASARIAPTIPGWQGVLSPKEKAAYDVPRDWKVETPGTVVGFDDHKGTLVAVMHGATTYVPQACPDSRSSYRGHAGFVTAGATDPERAAVNGVRLFADAAALNKDDTRAPVTSTAPKPVKVANGTIDAITATATVTPTHPSECPSPTILFTSVAFKHGTTTILFLMYQDQGVPDTLPQPIADQIITTIRPV</sequence>
<evidence type="ECO:0000313" key="2">
    <source>
        <dbReference type="EMBL" id="GLW91022.1"/>
    </source>
</evidence>
<dbReference type="EMBL" id="BSSD01000002">
    <property type="protein sequence ID" value="GLW91022.1"/>
    <property type="molecule type" value="Genomic_DNA"/>
</dbReference>
<organism evidence="2 3">
    <name type="scientific">Actinokineospora globicatena</name>
    <dbReference type="NCBI Taxonomy" id="103729"/>
    <lineage>
        <taxon>Bacteria</taxon>
        <taxon>Bacillati</taxon>
        <taxon>Actinomycetota</taxon>
        <taxon>Actinomycetes</taxon>
        <taxon>Pseudonocardiales</taxon>
        <taxon>Pseudonocardiaceae</taxon>
        <taxon>Actinokineospora</taxon>
    </lineage>
</organism>
<dbReference type="AlphaFoldDB" id="A0A9W6V748"/>
<feature type="domain" description="DUF8017" evidence="1">
    <location>
        <begin position="8"/>
        <end position="191"/>
    </location>
</feature>
<reference evidence="2" key="1">
    <citation type="submission" date="2023-02" db="EMBL/GenBank/DDBJ databases">
        <title>Actinokineospora globicatena NBRC 15670.</title>
        <authorList>
            <person name="Ichikawa N."/>
            <person name="Sato H."/>
            <person name="Tonouchi N."/>
        </authorList>
    </citation>
    <scope>NUCLEOTIDE SEQUENCE</scope>
    <source>
        <strain evidence="2">NBRC 15670</strain>
    </source>
</reference>
<protein>
    <recommendedName>
        <fullName evidence="1">DUF8017 domain-containing protein</fullName>
    </recommendedName>
</protein>
<dbReference type="Proteomes" id="UP001165042">
    <property type="component" value="Unassembled WGS sequence"/>
</dbReference>